<accession>A0AAU8NGT3</accession>
<reference evidence="2" key="1">
    <citation type="submission" date="2024-05" db="EMBL/GenBank/DDBJ databases">
        <title>Draft genome assemblies of 36 bacteria isolated from hibernating arctic ground squirrels.</title>
        <authorList>
            <person name="McKee H."/>
            <person name="Mullen L."/>
            <person name="Drown D.M."/>
            <person name="Duddleston K.N."/>
        </authorList>
    </citation>
    <scope>NUCLEOTIDE SEQUENCE</scope>
    <source>
        <strain evidence="2">AN1007</strain>
    </source>
</reference>
<sequence length="120" mass="13631">MYQTYYIKRDKAGYVRDVITYEHEGFERIEYDDMLPIGIMSGCFKWINAEFVFDKARKEELDVITQSTDVLELKNRLDEAENTVKSVAQENAALRMSDLDNKEAIAGLIELVLAGGATNG</sequence>
<dbReference type="AlphaFoldDB" id="A0AAU8NGT3"/>
<feature type="coiled-coil region" evidence="1">
    <location>
        <begin position="70"/>
        <end position="97"/>
    </location>
</feature>
<keyword evidence="1" id="KW-0175">Coiled coil</keyword>
<protein>
    <submittedName>
        <fullName evidence="2">Uncharacterized protein</fullName>
    </submittedName>
</protein>
<proteinExistence type="predicted"/>
<evidence type="ECO:0000256" key="1">
    <source>
        <dbReference type="SAM" id="Coils"/>
    </source>
</evidence>
<gene>
    <name evidence="2" type="ORF">ABXS70_05290</name>
</gene>
<evidence type="ECO:0000313" key="2">
    <source>
        <dbReference type="EMBL" id="XCP96130.1"/>
    </source>
</evidence>
<name>A0AAU8NGT3_9BACL</name>
<organism evidence="2">
    <name type="scientific">Paenibacillus sp. AN1007</name>
    <dbReference type="NCBI Taxonomy" id="3151385"/>
    <lineage>
        <taxon>Bacteria</taxon>
        <taxon>Bacillati</taxon>
        <taxon>Bacillota</taxon>
        <taxon>Bacilli</taxon>
        <taxon>Bacillales</taxon>
        <taxon>Paenibacillaceae</taxon>
        <taxon>Paenibacillus</taxon>
    </lineage>
</organism>
<dbReference type="RefSeq" id="WP_366294472.1">
    <property type="nucleotide sequence ID" value="NZ_CP159992.1"/>
</dbReference>
<dbReference type="EMBL" id="CP159992">
    <property type="protein sequence ID" value="XCP96130.1"/>
    <property type="molecule type" value="Genomic_DNA"/>
</dbReference>